<accession>A0A1E1JY84</accession>
<protein>
    <submittedName>
        <fullName evidence="1">Uncharacterized protein</fullName>
    </submittedName>
</protein>
<name>A0A1E1JY84_9HELO</name>
<dbReference type="SUPFAM" id="SSF53182">
    <property type="entry name" value="Pyrrolidone carboxyl peptidase (pyroglutamate aminopeptidase)"/>
    <property type="match status" value="1"/>
</dbReference>
<dbReference type="OrthoDB" id="407146at2759"/>
<sequence>MRILKYARVTLETYSDVRRVSKEIWSGHRALFLPETQPGEAEDVLDIDLILHFGMVALGDDGVPADSAALKKLGLPATFSTWLDIETAWRGMKNKFSDATTLVSDDAGNYFCEFRLYSSLAESLLTESLREKAGHVASQHVPQVQKIPN</sequence>
<dbReference type="EMBL" id="FJUX01000006">
    <property type="protein sequence ID" value="CZS90846.1"/>
    <property type="molecule type" value="Genomic_DNA"/>
</dbReference>
<evidence type="ECO:0000313" key="1">
    <source>
        <dbReference type="EMBL" id="CZS90846.1"/>
    </source>
</evidence>
<dbReference type="InterPro" id="IPR036440">
    <property type="entry name" value="Peptidase_C15-like_sf"/>
</dbReference>
<dbReference type="AlphaFoldDB" id="A0A1E1JY84"/>
<dbReference type="Gene3D" id="3.40.630.20">
    <property type="entry name" value="Peptidase C15, pyroglutamyl peptidase I-like"/>
    <property type="match status" value="1"/>
</dbReference>
<gene>
    <name evidence="1" type="ORF">RAG0_01738</name>
</gene>
<organism evidence="1 2">
    <name type="scientific">Rhynchosporium agropyri</name>
    <dbReference type="NCBI Taxonomy" id="914238"/>
    <lineage>
        <taxon>Eukaryota</taxon>
        <taxon>Fungi</taxon>
        <taxon>Dikarya</taxon>
        <taxon>Ascomycota</taxon>
        <taxon>Pezizomycotina</taxon>
        <taxon>Leotiomycetes</taxon>
        <taxon>Helotiales</taxon>
        <taxon>Ploettnerulaceae</taxon>
        <taxon>Rhynchosporium</taxon>
    </lineage>
</organism>
<proteinExistence type="predicted"/>
<dbReference type="Proteomes" id="UP000178912">
    <property type="component" value="Unassembled WGS sequence"/>
</dbReference>
<reference evidence="2" key="1">
    <citation type="submission" date="2016-03" db="EMBL/GenBank/DDBJ databases">
        <authorList>
            <person name="Guldener U."/>
        </authorList>
    </citation>
    <scope>NUCLEOTIDE SEQUENCE [LARGE SCALE GENOMIC DNA]</scope>
    <source>
        <strain evidence="2">04CH-RAC-A.6.1</strain>
    </source>
</reference>
<keyword evidence="2" id="KW-1185">Reference proteome</keyword>
<evidence type="ECO:0000313" key="2">
    <source>
        <dbReference type="Proteomes" id="UP000178912"/>
    </source>
</evidence>